<sequence length="711" mass="82241">MYRLMLLYIVVGITTVVMVTAFPSCYPCQCYDDNGTLISNCTDLGLTEVPKIPNNTNHLIMKKNNLSRIYNNSFERFYDLRLLDLSYCEIKSIDGNGFAGLWNLDILILSHNRDLGFRGLGKAIFGLRNTSLRVIKANKIVRRYAVCVCIDTLMAGYFNETRIEEIHVNDNRIEFAEPHALSLLPSTLKTIIAKNNRFTIGPYLSEVSNLSNLEVLDFSGHMLEENLTIPIPDIDYSFLKEHFQLPIVQYTKQPEIVYSNDLPPPLVFPPNLKILRIRYYDLAYQITKLALGPNALENVDLRGNILSRWIGPISGVENITDLNLSQNFGRTIYPDFFDNFTSLQTLDMSLNNLQPSLARDVNGSIFKSLSRLRNISLAQNNLRYLPENVFIGLNNCQFLNLSHNLLDHKVFITLQHMNNLQYVNFTRNHIDWFHITFRKQLEIAGERSGNLTVDLTDNFLLCDCDNLNFLEWLLFTPYVQFHNIDQYECYFTNGTSTYLNESEQIFAGLSKTCHSITGQIITGCCCILGILSLIVGAFVYRFRWKLRYLYYFRNSNNIRHLGDDDFEYDAFISYSDDARLFVDQTMKLRIEEEAGLKLCLHNRDFLPSLPIAEGIVTAVKMSRKTVLVMSPDFVKSYWCMYEMNMADMESQHTGRDVLLILLYKHIKYDQIPSTVMYQIKSHTYIEYPNTDDDSEEMVTFWEKFSKAIKSL</sequence>
<dbReference type="GO" id="GO:0005886">
    <property type="term" value="C:plasma membrane"/>
    <property type="evidence" value="ECO:0007669"/>
    <property type="project" value="UniProtKB-SubCell"/>
</dbReference>
<comment type="subcellular location">
    <subcellularLocation>
        <location evidence="1">Membrane</location>
        <topology evidence="1">Single-pass membrane protein</topology>
    </subcellularLocation>
</comment>
<keyword evidence="4 11" id="KW-0812">Transmembrane</keyword>
<evidence type="ECO:0000256" key="7">
    <source>
        <dbReference type="ARBA" id="ARBA00022989"/>
    </source>
</evidence>
<evidence type="ECO:0000256" key="11">
    <source>
        <dbReference type="SAM" id="Phobius"/>
    </source>
</evidence>
<evidence type="ECO:0000256" key="6">
    <source>
        <dbReference type="ARBA" id="ARBA00022737"/>
    </source>
</evidence>
<keyword evidence="7 11" id="KW-1133">Transmembrane helix</keyword>
<keyword evidence="9" id="KW-0675">Receptor</keyword>
<dbReference type="PROSITE" id="PS50104">
    <property type="entry name" value="TIR"/>
    <property type="match status" value="1"/>
</dbReference>
<reference evidence="14 15" key="1">
    <citation type="submission" date="2024-01" db="EMBL/GenBank/DDBJ databases">
        <title>The genome of the rayed Mediterranean limpet Patella caerulea (Linnaeus, 1758).</title>
        <authorList>
            <person name="Anh-Thu Weber A."/>
            <person name="Halstead-Nussloch G."/>
        </authorList>
    </citation>
    <scope>NUCLEOTIDE SEQUENCE [LARGE SCALE GENOMIC DNA]</scope>
    <source>
        <strain evidence="14">AATW-2023a</strain>
        <tissue evidence="14">Whole specimen</tissue>
    </source>
</reference>
<gene>
    <name evidence="14" type="ORF">SNE40_019717</name>
</gene>
<dbReference type="PANTHER" id="PTHR24365:SF541">
    <property type="entry name" value="PROTEIN TOLL-RELATED"/>
    <property type="match status" value="1"/>
</dbReference>
<evidence type="ECO:0000256" key="9">
    <source>
        <dbReference type="ARBA" id="ARBA00023170"/>
    </source>
</evidence>
<feature type="signal peptide" evidence="12">
    <location>
        <begin position="1"/>
        <end position="21"/>
    </location>
</feature>
<protein>
    <recommendedName>
        <fullName evidence="13">TIR domain-containing protein</fullName>
    </recommendedName>
</protein>
<comment type="caution">
    <text evidence="14">The sequence shown here is derived from an EMBL/GenBank/DDBJ whole genome shotgun (WGS) entry which is preliminary data.</text>
</comment>
<feature type="domain" description="TIR" evidence="13">
    <location>
        <begin position="566"/>
        <end position="708"/>
    </location>
</feature>
<evidence type="ECO:0000256" key="10">
    <source>
        <dbReference type="ARBA" id="ARBA00023180"/>
    </source>
</evidence>
<name>A0AAN8PAU2_PATCE</name>
<dbReference type="GO" id="GO:0001726">
    <property type="term" value="C:ruffle"/>
    <property type="evidence" value="ECO:0007669"/>
    <property type="project" value="UniProtKB-SubCell"/>
</dbReference>
<evidence type="ECO:0000259" key="13">
    <source>
        <dbReference type="PROSITE" id="PS50104"/>
    </source>
</evidence>
<feature type="chain" id="PRO_5042930972" description="TIR domain-containing protein" evidence="12">
    <location>
        <begin position="22"/>
        <end position="711"/>
    </location>
</feature>
<evidence type="ECO:0000256" key="8">
    <source>
        <dbReference type="ARBA" id="ARBA00023136"/>
    </source>
</evidence>
<dbReference type="InterPro" id="IPR035897">
    <property type="entry name" value="Toll_tir_struct_dom_sf"/>
</dbReference>
<dbReference type="Pfam" id="PF01582">
    <property type="entry name" value="TIR"/>
    <property type="match status" value="1"/>
</dbReference>
<dbReference type="SUPFAM" id="SSF52058">
    <property type="entry name" value="L domain-like"/>
    <property type="match status" value="2"/>
</dbReference>
<evidence type="ECO:0000313" key="14">
    <source>
        <dbReference type="EMBL" id="KAK6171553.1"/>
    </source>
</evidence>
<dbReference type="GO" id="GO:0001530">
    <property type="term" value="F:lipopolysaccharide binding"/>
    <property type="evidence" value="ECO:0007669"/>
    <property type="project" value="TreeGrafter"/>
</dbReference>
<dbReference type="GO" id="GO:0032497">
    <property type="term" value="P:detection of lipopolysaccharide"/>
    <property type="evidence" value="ECO:0007669"/>
    <property type="project" value="TreeGrafter"/>
</dbReference>
<evidence type="ECO:0000256" key="12">
    <source>
        <dbReference type="SAM" id="SignalP"/>
    </source>
</evidence>
<evidence type="ECO:0000256" key="3">
    <source>
        <dbReference type="ARBA" id="ARBA00022614"/>
    </source>
</evidence>
<evidence type="ECO:0000313" key="15">
    <source>
        <dbReference type="Proteomes" id="UP001347796"/>
    </source>
</evidence>
<evidence type="ECO:0000256" key="5">
    <source>
        <dbReference type="ARBA" id="ARBA00022729"/>
    </source>
</evidence>
<keyword evidence="8 11" id="KW-0472">Membrane</keyword>
<keyword evidence="10" id="KW-0325">Glycoprotein</keyword>
<organism evidence="14 15">
    <name type="scientific">Patella caerulea</name>
    <name type="common">Rayed Mediterranean limpet</name>
    <dbReference type="NCBI Taxonomy" id="87958"/>
    <lineage>
        <taxon>Eukaryota</taxon>
        <taxon>Metazoa</taxon>
        <taxon>Spiralia</taxon>
        <taxon>Lophotrochozoa</taxon>
        <taxon>Mollusca</taxon>
        <taxon>Gastropoda</taxon>
        <taxon>Patellogastropoda</taxon>
        <taxon>Patelloidea</taxon>
        <taxon>Patellidae</taxon>
        <taxon>Patella</taxon>
    </lineage>
</organism>
<dbReference type="GO" id="GO:0046696">
    <property type="term" value="C:lipopolysaccharide receptor complex"/>
    <property type="evidence" value="ECO:0007669"/>
    <property type="project" value="TreeGrafter"/>
</dbReference>
<dbReference type="InterPro" id="IPR032675">
    <property type="entry name" value="LRR_dom_sf"/>
</dbReference>
<feature type="transmembrane region" description="Helical" evidence="11">
    <location>
        <begin position="520"/>
        <end position="540"/>
    </location>
</feature>
<dbReference type="Gene3D" id="3.40.50.10140">
    <property type="entry name" value="Toll/interleukin-1 receptor homology (TIR) domain"/>
    <property type="match status" value="1"/>
</dbReference>
<dbReference type="PANTHER" id="PTHR24365">
    <property type="entry name" value="TOLL-LIKE RECEPTOR"/>
    <property type="match status" value="1"/>
</dbReference>
<dbReference type="PRINTS" id="PR01537">
    <property type="entry name" value="INTRLKN1R1F"/>
</dbReference>
<evidence type="ECO:0000256" key="4">
    <source>
        <dbReference type="ARBA" id="ARBA00022692"/>
    </source>
</evidence>
<dbReference type="GO" id="GO:0002755">
    <property type="term" value="P:MyD88-dependent toll-like receptor signaling pathway"/>
    <property type="evidence" value="ECO:0007669"/>
    <property type="project" value="TreeGrafter"/>
</dbReference>
<dbReference type="SMART" id="SM00255">
    <property type="entry name" value="TIR"/>
    <property type="match status" value="1"/>
</dbReference>
<dbReference type="InterPro" id="IPR000157">
    <property type="entry name" value="TIR_dom"/>
</dbReference>
<dbReference type="Pfam" id="PF13855">
    <property type="entry name" value="LRR_8"/>
    <property type="match status" value="2"/>
</dbReference>
<dbReference type="Proteomes" id="UP001347796">
    <property type="component" value="Unassembled WGS sequence"/>
</dbReference>
<dbReference type="GO" id="GO:0045087">
    <property type="term" value="P:innate immune response"/>
    <property type="evidence" value="ECO:0007669"/>
    <property type="project" value="UniProtKB-KW"/>
</dbReference>
<dbReference type="SUPFAM" id="SSF52200">
    <property type="entry name" value="Toll/Interleukin receptor TIR domain"/>
    <property type="match status" value="1"/>
</dbReference>
<keyword evidence="5 12" id="KW-0732">Signal</keyword>
<dbReference type="AlphaFoldDB" id="A0AAN8PAU2"/>
<comment type="similarity">
    <text evidence="2">Belongs to the Toll-like receptor family.</text>
</comment>
<keyword evidence="6" id="KW-0677">Repeat</keyword>
<accession>A0AAN8PAU2</accession>
<keyword evidence="3" id="KW-0433">Leucine-rich repeat</keyword>
<proteinExistence type="inferred from homology"/>
<keyword evidence="15" id="KW-1185">Reference proteome</keyword>
<evidence type="ECO:0000256" key="2">
    <source>
        <dbReference type="ARBA" id="ARBA00009634"/>
    </source>
</evidence>
<dbReference type="InterPro" id="IPR003591">
    <property type="entry name" value="Leu-rich_rpt_typical-subtyp"/>
</dbReference>
<dbReference type="EMBL" id="JAZGQO010000014">
    <property type="protein sequence ID" value="KAK6171553.1"/>
    <property type="molecule type" value="Genomic_DNA"/>
</dbReference>
<evidence type="ECO:0000256" key="1">
    <source>
        <dbReference type="ARBA" id="ARBA00004167"/>
    </source>
</evidence>
<dbReference type="SMART" id="SM00369">
    <property type="entry name" value="LRR_TYP"/>
    <property type="match status" value="3"/>
</dbReference>
<dbReference type="GO" id="GO:0005769">
    <property type="term" value="C:early endosome"/>
    <property type="evidence" value="ECO:0007669"/>
    <property type="project" value="UniProtKB-SubCell"/>
</dbReference>
<dbReference type="GO" id="GO:0050829">
    <property type="term" value="P:defense response to Gram-negative bacterium"/>
    <property type="evidence" value="ECO:0007669"/>
    <property type="project" value="TreeGrafter"/>
</dbReference>
<dbReference type="GO" id="GO:0001875">
    <property type="term" value="F:lipopolysaccharide immune receptor activity"/>
    <property type="evidence" value="ECO:0007669"/>
    <property type="project" value="TreeGrafter"/>
</dbReference>
<dbReference type="InterPro" id="IPR001611">
    <property type="entry name" value="Leu-rich_rpt"/>
</dbReference>
<dbReference type="GO" id="GO:0034142">
    <property type="term" value="P:toll-like receptor 4 signaling pathway"/>
    <property type="evidence" value="ECO:0007669"/>
    <property type="project" value="TreeGrafter"/>
</dbReference>
<dbReference type="Gene3D" id="3.80.10.10">
    <property type="entry name" value="Ribonuclease Inhibitor"/>
    <property type="match status" value="2"/>
</dbReference>